<dbReference type="PANTHER" id="PTHR30388">
    <property type="entry name" value="ALDEHYDE OXIDOREDUCTASE MOLYBDENUM COFACTOR ASSEMBLY PROTEIN"/>
    <property type="match status" value="1"/>
</dbReference>
<organism evidence="3 4">
    <name type="scientific">Flagellimonas oceani</name>
    <dbReference type="NCBI Taxonomy" id="2698672"/>
    <lineage>
        <taxon>Bacteria</taxon>
        <taxon>Pseudomonadati</taxon>
        <taxon>Bacteroidota</taxon>
        <taxon>Flavobacteriia</taxon>
        <taxon>Flavobacteriales</taxon>
        <taxon>Flavobacteriaceae</taxon>
        <taxon>Flagellimonas</taxon>
    </lineage>
</organism>
<dbReference type="KEGG" id="mut:GVT53_08380"/>
<proteinExistence type="predicted"/>
<dbReference type="EMBL" id="CP049616">
    <property type="protein sequence ID" value="QII44696.1"/>
    <property type="molecule type" value="Genomic_DNA"/>
</dbReference>
<accession>A0A6G7J1P9</accession>
<dbReference type="Gene3D" id="3.40.50.720">
    <property type="entry name" value="NAD(P)-binding Rossmann-like Domain"/>
    <property type="match status" value="1"/>
</dbReference>
<gene>
    <name evidence="3" type="ORF">GVT53_08380</name>
</gene>
<dbReference type="Pfam" id="PF13478">
    <property type="entry name" value="XdhC_C"/>
    <property type="match status" value="1"/>
</dbReference>
<evidence type="ECO:0000259" key="2">
    <source>
        <dbReference type="Pfam" id="PF13478"/>
    </source>
</evidence>
<protein>
    <submittedName>
        <fullName evidence="3">XdhC family protein</fullName>
    </submittedName>
</protein>
<reference evidence="3 4" key="1">
    <citation type="submission" date="2020-02" db="EMBL/GenBank/DDBJ databases">
        <title>Complete genome of Muricauda sp. 501str8.</title>
        <authorList>
            <person name="Dong B."/>
            <person name="Zhu S."/>
            <person name="Yang J."/>
            <person name="Chen J."/>
        </authorList>
    </citation>
    <scope>NUCLEOTIDE SEQUENCE [LARGE SCALE GENOMIC DNA]</scope>
    <source>
        <strain evidence="3 4">501str8</strain>
    </source>
</reference>
<keyword evidence="4" id="KW-1185">Reference proteome</keyword>
<name>A0A6G7J1P9_9FLAO</name>
<evidence type="ECO:0000313" key="3">
    <source>
        <dbReference type="EMBL" id="QII44696.1"/>
    </source>
</evidence>
<evidence type="ECO:0000313" key="4">
    <source>
        <dbReference type="Proteomes" id="UP000502928"/>
    </source>
</evidence>
<dbReference type="InterPro" id="IPR003777">
    <property type="entry name" value="XdhC_CoxI"/>
</dbReference>
<dbReference type="Proteomes" id="UP000502928">
    <property type="component" value="Chromosome"/>
</dbReference>
<dbReference type="Pfam" id="PF02625">
    <property type="entry name" value="XdhC_CoxI"/>
    <property type="match status" value="1"/>
</dbReference>
<dbReference type="InterPro" id="IPR052698">
    <property type="entry name" value="MoCofactor_Util/Proc"/>
</dbReference>
<dbReference type="RefSeq" id="WP_166248229.1">
    <property type="nucleotide sequence ID" value="NZ_CP049616.1"/>
</dbReference>
<evidence type="ECO:0000259" key="1">
    <source>
        <dbReference type="Pfam" id="PF02625"/>
    </source>
</evidence>
<dbReference type="AlphaFoldDB" id="A0A6G7J1P9"/>
<feature type="domain" description="XdhC- CoxI" evidence="1">
    <location>
        <begin position="16"/>
        <end position="81"/>
    </location>
</feature>
<feature type="domain" description="XdhC Rossmann" evidence="2">
    <location>
        <begin position="207"/>
        <end position="352"/>
    </location>
</feature>
<dbReference type="PANTHER" id="PTHR30388:SF6">
    <property type="entry name" value="XANTHINE DEHYDROGENASE SUBUNIT A-RELATED"/>
    <property type="match status" value="1"/>
</dbReference>
<dbReference type="InterPro" id="IPR027051">
    <property type="entry name" value="XdhC_Rossmann_dom"/>
</dbReference>
<sequence length="384" mass="42282">MRELDVIIKKYQELKSRGVRCILATVVHVDGSSYRRAGARMLVDEYGNITGAISGGCLEGDALRKALFALDRMENKLVTYDTSDEDDAVIGAQLGCNGIIQVLFEPIDYTDAKNPCELLRTVAEQEVPMAISVLFDLDKTQKQLGTILIADGKGTVAGKQIPDDLHKPLLFKSKEVIDGGNTCFGEMEFDGDKLYAFVQKHQPPVNLVLVGAGNDAQVLAQQAELLGWKVIITDGRPTHASKERFVGSCQVIVAKPEETLQNIKIDQRTCFVLMSHNYNYDLAVLKLLLGKTEIPYIGILGPLKKYERMLNELANDGIEVSKDDLNKIHAPVGLEIGAETPAEIGLSVLAEIQSVLRNKNARPLKQKTEPIHDTTANQFQKINL</sequence>